<keyword evidence="4" id="KW-0804">Transcription</keyword>
<dbReference type="InterPro" id="IPR036388">
    <property type="entry name" value="WH-like_DNA-bd_sf"/>
</dbReference>
<gene>
    <name evidence="5" type="ORF">IV454_13385</name>
</gene>
<dbReference type="Gene3D" id="1.10.4040.10">
    <property type="entry name" value="Penicillinase repressor domain"/>
    <property type="match status" value="1"/>
</dbReference>
<dbReference type="InterPro" id="IPR036390">
    <property type="entry name" value="WH_DNA-bd_sf"/>
</dbReference>
<evidence type="ECO:0000256" key="1">
    <source>
        <dbReference type="ARBA" id="ARBA00011046"/>
    </source>
</evidence>
<reference evidence="5 6" key="1">
    <citation type="submission" date="2020-11" db="EMBL/GenBank/DDBJ databases">
        <authorList>
            <person name="Sun Q."/>
        </authorList>
    </citation>
    <scope>NUCLEOTIDE SEQUENCE [LARGE SCALE GENOMIC DNA]</scope>
    <source>
        <strain evidence="5 6">P8398</strain>
    </source>
</reference>
<dbReference type="Gene3D" id="1.10.10.10">
    <property type="entry name" value="Winged helix-like DNA-binding domain superfamily/Winged helix DNA-binding domain"/>
    <property type="match status" value="1"/>
</dbReference>
<dbReference type="SUPFAM" id="SSF46785">
    <property type="entry name" value="Winged helix' DNA-binding domain"/>
    <property type="match status" value="1"/>
</dbReference>
<comment type="similarity">
    <text evidence="1">Belongs to the BlaI transcriptional regulatory family.</text>
</comment>
<dbReference type="EMBL" id="CP065053">
    <property type="protein sequence ID" value="QPI53245.1"/>
    <property type="molecule type" value="Genomic_DNA"/>
</dbReference>
<evidence type="ECO:0000256" key="3">
    <source>
        <dbReference type="ARBA" id="ARBA00023125"/>
    </source>
</evidence>
<evidence type="ECO:0000313" key="5">
    <source>
        <dbReference type="EMBL" id="QPI53245.1"/>
    </source>
</evidence>
<evidence type="ECO:0000313" key="6">
    <source>
        <dbReference type="Proteomes" id="UP000662888"/>
    </source>
</evidence>
<keyword evidence="2" id="KW-0805">Transcription regulation</keyword>
<protein>
    <submittedName>
        <fullName evidence="5">BlaI/MecI/CopY family transcriptional regulator</fullName>
    </submittedName>
</protein>
<proteinExistence type="inferred from homology"/>
<keyword evidence="3" id="KW-0238">DNA-binding</keyword>
<dbReference type="Proteomes" id="UP000662888">
    <property type="component" value="Chromosome"/>
</dbReference>
<name>A0AA48WMI9_9BURK</name>
<sequence>MGAISDAESKVMEVLWRANCAMPADDIVAALVSGHQWQEATIKSLLNRLLNKGAVSAQKEGRRYLYTAVLKREHWLTSESTGLLDRLFGGRIAPLVAHFGQHRKLSKTDIADLKRLIGELDDDQ</sequence>
<keyword evidence="6" id="KW-1185">Reference proteome</keyword>
<accession>A0AA48WMI9</accession>
<evidence type="ECO:0000256" key="4">
    <source>
        <dbReference type="ARBA" id="ARBA00023163"/>
    </source>
</evidence>
<dbReference type="InterPro" id="IPR005650">
    <property type="entry name" value="BlaI_family"/>
</dbReference>
<dbReference type="Pfam" id="PF03965">
    <property type="entry name" value="Penicillinase_R"/>
    <property type="match status" value="1"/>
</dbReference>
<dbReference type="PIRSF" id="PIRSF019455">
    <property type="entry name" value="CopR_AtkY"/>
    <property type="match status" value="1"/>
</dbReference>
<organism evidence="5 6">
    <name type="scientific">Massilia antarctica</name>
    <dbReference type="NCBI Taxonomy" id="2765360"/>
    <lineage>
        <taxon>Bacteria</taxon>
        <taxon>Pseudomonadati</taxon>
        <taxon>Pseudomonadota</taxon>
        <taxon>Betaproteobacteria</taxon>
        <taxon>Burkholderiales</taxon>
        <taxon>Oxalobacteraceae</taxon>
        <taxon>Telluria group</taxon>
        <taxon>Massilia</taxon>
    </lineage>
</organism>
<evidence type="ECO:0000256" key="2">
    <source>
        <dbReference type="ARBA" id="ARBA00023015"/>
    </source>
</evidence>